<organism evidence="2 3">
    <name type="scientific">Pristionchus entomophagus</name>
    <dbReference type="NCBI Taxonomy" id="358040"/>
    <lineage>
        <taxon>Eukaryota</taxon>
        <taxon>Metazoa</taxon>
        <taxon>Ecdysozoa</taxon>
        <taxon>Nematoda</taxon>
        <taxon>Chromadorea</taxon>
        <taxon>Rhabditida</taxon>
        <taxon>Rhabditina</taxon>
        <taxon>Diplogasteromorpha</taxon>
        <taxon>Diplogasteroidea</taxon>
        <taxon>Neodiplogasteridae</taxon>
        <taxon>Pristionchus</taxon>
    </lineage>
</organism>
<comment type="caution">
    <text evidence="2">The sequence shown here is derived from an EMBL/GenBank/DDBJ whole genome shotgun (WGS) entry which is preliminary data.</text>
</comment>
<accession>A0AAV5TTB9</accession>
<dbReference type="Proteomes" id="UP001432027">
    <property type="component" value="Unassembled WGS sequence"/>
</dbReference>
<keyword evidence="3" id="KW-1185">Reference proteome</keyword>
<proteinExistence type="predicted"/>
<feature type="compositionally biased region" description="Polar residues" evidence="1">
    <location>
        <begin position="1"/>
        <end position="10"/>
    </location>
</feature>
<feature type="non-terminal residue" evidence="2">
    <location>
        <position position="1"/>
    </location>
</feature>
<name>A0AAV5TTB9_9BILA</name>
<reference evidence="2" key="1">
    <citation type="submission" date="2023-10" db="EMBL/GenBank/DDBJ databases">
        <title>Genome assembly of Pristionchus species.</title>
        <authorList>
            <person name="Yoshida K."/>
            <person name="Sommer R.J."/>
        </authorList>
    </citation>
    <scope>NUCLEOTIDE SEQUENCE</scope>
    <source>
        <strain evidence="2">RS0144</strain>
    </source>
</reference>
<evidence type="ECO:0000313" key="3">
    <source>
        <dbReference type="Proteomes" id="UP001432027"/>
    </source>
</evidence>
<dbReference type="AlphaFoldDB" id="A0AAV5TTB9"/>
<dbReference type="EMBL" id="BTSX01000004">
    <property type="protein sequence ID" value="GMS97474.1"/>
    <property type="molecule type" value="Genomic_DNA"/>
</dbReference>
<gene>
    <name evidence="2" type="ORF">PENTCL1PPCAC_19649</name>
</gene>
<feature type="region of interest" description="Disordered" evidence="1">
    <location>
        <begin position="1"/>
        <end position="64"/>
    </location>
</feature>
<evidence type="ECO:0000256" key="1">
    <source>
        <dbReference type="SAM" id="MobiDB-lite"/>
    </source>
</evidence>
<feature type="compositionally biased region" description="Basic and acidic residues" evidence="1">
    <location>
        <begin position="38"/>
        <end position="58"/>
    </location>
</feature>
<protein>
    <submittedName>
        <fullName evidence="2">Uncharacterized protein</fullName>
    </submittedName>
</protein>
<evidence type="ECO:0000313" key="2">
    <source>
        <dbReference type="EMBL" id="GMS97474.1"/>
    </source>
</evidence>
<feature type="compositionally biased region" description="Basic residues" evidence="1">
    <location>
        <begin position="22"/>
        <end position="37"/>
    </location>
</feature>
<feature type="non-terminal residue" evidence="2">
    <location>
        <position position="64"/>
    </location>
</feature>
<sequence length="64" mass="7262">VAATEGSATGTRGGAMIVVAIRFRRRDRSSPSRRSRSPRRDRSPRCDRDRGSIRDRSPPRRRSP</sequence>